<evidence type="ECO:0000313" key="18">
    <source>
        <dbReference type="EMBL" id="CAH2045954.1"/>
    </source>
</evidence>
<evidence type="ECO:0000259" key="17">
    <source>
        <dbReference type="PROSITE" id="PS51194"/>
    </source>
</evidence>
<feature type="domain" description="Helicase C-terminal" evidence="17">
    <location>
        <begin position="841"/>
        <end position="1015"/>
    </location>
</feature>
<dbReference type="FunFam" id="3.40.50.300:FF:000526">
    <property type="entry name" value="DExH-box ATP-dependent RNA helicase DExH3"/>
    <property type="match status" value="1"/>
</dbReference>
<dbReference type="GO" id="GO:0003723">
    <property type="term" value="F:RNA binding"/>
    <property type="evidence" value="ECO:0007669"/>
    <property type="project" value="UniProtKB-KW"/>
</dbReference>
<dbReference type="InterPro" id="IPR007502">
    <property type="entry name" value="Helicase-assoc_dom"/>
</dbReference>
<dbReference type="PROSITE" id="PS00158">
    <property type="entry name" value="ALDOLASE_CLASS_I"/>
    <property type="match status" value="1"/>
</dbReference>
<dbReference type="Proteomes" id="UP000836841">
    <property type="component" value="Chromosome 2"/>
</dbReference>
<protein>
    <recommendedName>
        <fullName evidence="14">Fructose-bisphosphate aldolase</fullName>
        <ecNumber evidence="14">4.1.2.13</ecNumber>
    </recommendedName>
</protein>
<dbReference type="PANTHER" id="PTHR18934:SF146">
    <property type="entry name" value="DEXH-BOX ATP-DEPENDENT RNA HELICASE DEXH5, MITOCHONDRIAL"/>
    <property type="match status" value="1"/>
</dbReference>
<dbReference type="Gene3D" id="3.30.160.20">
    <property type="match status" value="1"/>
</dbReference>
<evidence type="ECO:0000256" key="4">
    <source>
        <dbReference type="ARBA" id="ARBA00022741"/>
    </source>
</evidence>
<keyword evidence="8" id="KW-0694">RNA-binding</keyword>
<keyword evidence="6" id="KW-0347">Helicase</keyword>
<dbReference type="CDD" id="cd17917">
    <property type="entry name" value="DEXHc_RHA-like"/>
    <property type="match status" value="1"/>
</dbReference>
<dbReference type="GO" id="GO:0003724">
    <property type="term" value="F:RNA helicase activity"/>
    <property type="evidence" value="ECO:0007669"/>
    <property type="project" value="UniProtKB-EC"/>
</dbReference>
<evidence type="ECO:0000256" key="8">
    <source>
        <dbReference type="ARBA" id="ARBA00022884"/>
    </source>
</evidence>
<dbReference type="GO" id="GO:0005524">
    <property type="term" value="F:ATP binding"/>
    <property type="evidence" value="ECO:0007669"/>
    <property type="project" value="UniProtKB-KW"/>
</dbReference>
<evidence type="ECO:0000256" key="12">
    <source>
        <dbReference type="ARBA" id="ARBA00047984"/>
    </source>
</evidence>
<dbReference type="SMART" id="SM00847">
    <property type="entry name" value="HA2"/>
    <property type="match status" value="1"/>
</dbReference>
<reference evidence="18 19" key="1">
    <citation type="submission" date="2022-03" db="EMBL/GenBank/DDBJ databases">
        <authorList>
            <person name="Nunn A."/>
            <person name="Chopra R."/>
            <person name="Nunn A."/>
            <person name="Contreras Garrido A."/>
        </authorList>
    </citation>
    <scope>NUCLEOTIDE SEQUENCE [LARGE SCALE GENOMIC DNA]</scope>
</reference>
<dbReference type="InterPro" id="IPR001650">
    <property type="entry name" value="Helicase_C-like"/>
</dbReference>
<dbReference type="InterPro" id="IPR011545">
    <property type="entry name" value="DEAD/DEAH_box_helicase_dom"/>
</dbReference>
<dbReference type="Gene3D" id="3.20.20.70">
    <property type="entry name" value="Aldolase class I"/>
    <property type="match status" value="1"/>
</dbReference>
<sequence length="1460" mass="163718">MSHLSLSLSRGVSEITTSAMASASFVKLNALSSPWIGQRSFAHPSASSPPRVSFAIRAGAYTDELVKTAGLSPLPGSNEESWCQGLDGLASRSAEYYKQGARFAKRTVVSIPCGPSALAVKEAAWGLARYAAISQDKGLVPIVEPEILLDGDHPIERTLEVAEKVWSEVFFYLAQNNVMFEGILLKPSMVTAGAEHKQKASPETVAEFTLKMLKRRVPPAVPGIMFLSGGQSEAEATLNLNAMNQSPNPWHVSFSYARALQNSVLRTWQGKPDKIEDSQKALLVRAKANSLAQLGKYSAEGENEDAKRGMFVKDLARLKRDYFSVSSTTRTLLFPMKDRLPPSLYVPPHQRLRSIPPDYAFHPLPLPHSQPQHATLLPIRYVSAYDDRVFEEEASHREPVAIHCDNVDEWERNLSTLLRDSVKQEIISREKKDRRDFDKLAALATRLGLYSHAYAKVVVFSKIPLPNYRFDLDDKRPQREVNLHADLLKRVEAYLKEYLSKKSKRMDRFPAKSFSRTSSTNSIATDEGLLEQPEPMAASKTALDKILWRRSLQLRERQEYWEESVEGRGMLESRRNLPAYKQRDLVLSAISRNQVIVISGETGCGKTTQVPQFILESEVEANRGAFCSIICTQPRRISAMSVSERVAYERGEQLGESVGYKVRLEGVRGRDTRLLFCTTGILLRRLLVDRNLRGVTHVIVDEIHERGMDEDFLLIILKDLLPRRPELKLILMSATLDAELFSSYFGGAGVIHIPGFTYPVRSHFLEDILEMSRYSLTPYNQIDDYGQERSWKMNKQIPRKRKSQIASVVEDALRAADFKEFSPETRESLSCWNPDCIGFNLIEFLLCHICENEGPGGVLVFMTGWDDISSLKDKLQIHPFLGNPDRFMLLACHGSMASFEQRLIFEAPAGGVRKIVLATNIAETSITINDVAFVIDCGKAKETSYDALNNTPCLLPSWISKVSAQQRRGRAGRVQPGQCYHLYPRCVYEAFAEYQLPEILRTPLQSLCLQIKSLNLGSISEFLSRALQSPELLAVQKAIEYLKIIGALDENEYLTTLGRYLSKLPMEPKLGKMLILGAILGCLDPILTVAAGLSVRDPFLTPLDKKDLAEAAKSQFSRDHSDHFALVRAYEGWKRAEEESAVYDYCWRNFLSVQSMRAIDSLRKEFFSLLKDTGLIDGNSGGGNDENLTRAVICYGLYPGICSIVHNERSFSLKTMEDGQNSVNARDTKIPYPWLVFNEKIKVNSVFLRDSTAVSDSALILFGGTISKGNFDGHLKMLGGYLEFFMKPAVAEMYQTLKKELDELIQSKLLNPKMDMQAHRELLMAIRSLVSEDGCDGRFVFSRQVLRPLETSAVSTKPTLVSRTESGPGGDNSKSQLQTMLTRAGYAAPMYKTKQLKNKFQATVEFNETQIMGQPCSNKKSAEKDAAAEAIQWLMGGAKESHEHLNLVSKLLKKSKKDHH</sequence>
<evidence type="ECO:0000256" key="9">
    <source>
        <dbReference type="ARBA" id="ARBA00023152"/>
    </source>
</evidence>
<evidence type="ECO:0000256" key="11">
    <source>
        <dbReference type="ARBA" id="ARBA00023270"/>
    </source>
</evidence>
<dbReference type="Pfam" id="PF07717">
    <property type="entry name" value="OB_NTP_bind"/>
    <property type="match status" value="1"/>
</dbReference>
<evidence type="ECO:0000256" key="10">
    <source>
        <dbReference type="ARBA" id="ARBA00023239"/>
    </source>
</evidence>
<evidence type="ECO:0000256" key="6">
    <source>
        <dbReference type="ARBA" id="ARBA00022806"/>
    </source>
</evidence>
<dbReference type="InterPro" id="IPR014001">
    <property type="entry name" value="Helicase_ATP-bd"/>
</dbReference>
<feature type="compositionally biased region" description="Polar residues" evidence="15">
    <location>
        <begin position="1356"/>
        <end position="1365"/>
    </location>
</feature>
<gene>
    <name evidence="18" type="ORF">TAV2_LOCUS5565</name>
</gene>
<dbReference type="GO" id="GO:0005634">
    <property type="term" value="C:nucleus"/>
    <property type="evidence" value="ECO:0007669"/>
    <property type="project" value="TreeGrafter"/>
</dbReference>
<dbReference type="FunFam" id="3.30.160.20:FF:000059">
    <property type="entry name" value="DExH-box ATP-dependent RNA helicase DExH3"/>
    <property type="match status" value="1"/>
</dbReference>
<evidence type="ECO:0000259" key="16">
    <source>
        <dbReference type="PROSITE" id="PS51192"/>
    </source>
</evidence>
<dbReference type="Pfam" id="PF00271">
    <property type="entry name" value="Helicase_C"/>
    <property type="match status" value="1"/>
</dbReference>
<keyword evidence="5" id="KW-0378">Hydrolase</keyword>
<dbReference type="InterPro" id="IPR000741">
    <property type="entry name" value="FBA_I"/>
</dbReference>
<dbReference type="Gene3D" id="3.40.50.300">
    <property type="entry name" value="P-loop containing nucleotide triphosphate hydrolases"/>
    <property type="match status" value="2"/>
</dbReference>
<dbReference type="EC" id="4.1.2.13" evidence="14"/>
<name>A0AAU9RNF8_THLAR</name>
<comment type="similarity">
    <text evidence="13">Belongs to the DExH box helicase family.</text>
</comment>
<organism evidence="18 19">
    <name type="scientific">Thlaspi arvense</name>
    <name type="common">Field penny-cress</name>
    <dbReference type="NCBI Taxonomy" id="13288"/>
    <lineage>
        <taxon>Eukaryota</taxon>
        <taxon>Viridiplantae</taxon>
        <taxon>Streptophyta</taxon>
        <taxon>Embryophyta</taxon>
        <taxon>Tracheophyta</taxon>
        <taxon>Spermatophyta</taxon>
        <taxon>Magnoliopsida</taxon>
        <taxon>eudicotyledons</taxon>
        <taxon>Gunneridae</taxon>
        <taxon>Pentapetalae</taxon>
        <taxon>rosids</taxon>
        <taxon>malvids</taxon>
        <taxon>Brassicales</taxon>
        <taxon>Brassicaceae</taxon>
        <taxon>Thlaspideae</taxon>
        <taxon>Thlaspi</taxon>
    </lineage>
</organism>
<dbReference type="Pfam" id="PF00035">
    <property type="entry name" value="dsrm"/>
    <property type="match status" value="1"/>
</dbReference>
<dbReference type="Pfam" id="PF00274">
    <property type="entry name" value="Glycolytic"/>
    <property type="match status" value="1"/>
</dbReference>
<dbReference type="EMBL" id="OU466858">
    <property type="protein sequence ID" value="CAH2045954.1"/>
    <property type="molecule type" value="Genomic_DNA"/>
</dbReference>
<evidence type="ECO:0000256" key="14">
    <source>
        <dbReference type="RuleBase" id="RU003994"/>
    </source>
</evidence>
<dbReference type="SMART" id="SM00490">
    <property type="entry name" value="HELICc"/>
    <property type="match status" value="1"/>
</dbReference>
<dbReference type="SMART" id="SM00358">
    <property type="entry name" value="DSRM"/>
    <property type="match status" value="1"/>
</dbReference>
<dbReference type="PROSITE" id="PS51192">
    <property type="entry name" value="HELICASE_ATP_BIND_1"/>
    <property type="match status" value="1"/>
</dbReference>
<feature type="region of interest" description="Disordered" evidence="15">
    <location>
        <begin position="1356"/>
        <end position="1375"/>
    </location>
</feature>
<feature type="domain" description="Helicase ATP-binding" evidence="16">
    <location>
        <begin position="587"/>
        <end position="754"/>
    </location>
</feature>
<keyword evidence="11" id="KW-0704">Schiff base</keyword>
<dbReference type="GO" id="GO:0004332">
    <property type="term" value="F:fructose-bisphosphate aldolase activity"/>
    <property type="evidence" value="ECO:0007669"/>
    <property type="project" value="UniProtKB-EC"/>
</dbReference>
<dbReference type="SUPFAM" id="SSF54768">
    <property type="entry name" value="dsRNA-binding domain-like"/>
    <property type="match status" value="1"/>
</dbReference>
<accession>A0AAU9RNF8</accession>
<dbReference type="GO" id="GO:0006096">
    <property type="term" value="P:glycolytic process"/>
    <property type="evidence" value="ECO:0007669"/>
    <property type="project" value="UniProtKB-KW"/>
</dbReference>
<evidence type="ECO:0000256" key="15">
    <source>
        <dbReference type="SAM" id="MobiDB-lite"/>
    </source>
</evidence>
<evidence type="ECO:0000256" key="5">
    <source>
        <dbReference type="ARBA" id="ARBA00022801"/>
    </source>
</evidence>
<dbReference type="Pfam" id="PF04408">
    <property type="entry name" value="WHD_HA2"/>
    <property type="match status" value="1"/>
</dbReference>
<dbReference type="SMART" id="SM00487">
    <property type="entry name" value="DEXDc"/>
    <property type="match status" value="1"/>
</dbReference>
<evidence type="ECO:0000256" key="7">
    <source>
        <dbReference type="ARBA" id="ARBA00022840"/>
    </source>
</evidence>
<dbReference type="PANTHER" id="PTHR18934">
    <property type="entry name" value="ATP-DEPENDENT RNA HELICASE"/>
    <property type="match status" value="1"/>
</dbReference>
<evidence type="ECO:0000313" key="19">
    <source>
        <dbReference type="Proteomes" id="UP000836841"/>
    </source>
</evidence>
<dbReference type="InterPro" id="IPR014720">
    <property type="entry name" value="dsRBD_dom"/>
</dbReference>
<dbReference type="PROSITE" id="PS51194">
    <property type="entry name" value="HELICASE_CTER"/>
    <property type="match status" value="1"/>
</dbReference>
<dbReference type="NCBIfam" id="NF033379">
    <property type="entry name" value="FrucBisAld_I"/>
    <property type="match status" value="1"/>
</dbReference>
<proteinExistence type="inferred from homology"/>
<evidence type="ECO:0000256" key="1">
    <source>
        <dbReference type="ARBA" id="ARBA00000441"/>
    </source>
</evidence>
<dbReference type="GO" id="GO:0016787">
    <property type="term" value="F:hydrolase activity"/>
    <property type="evidence" value="ECO:0007669"/>
    <property type="project" value="UniProtKB-KW"/>
</dbReference>
<dbReference type="Gene3D" id="1.20.120.1080">
    <property type="match status" value="1"/>
</dbReference>
<dbReference type="InterPro" id="IPR013785">
    <property type="entry name" value="Aldolase_TIM"/>
</dbReference>
<dbReference type="Pfam" id="PF21010">
    <property type="entry name" value="HA2_C"/>
    <property type="match status" value="1"/>
</dbReference>
<keyword evidence="4" id="KW-0547">Nucleotide-binding</keyword>
<comment type="catalytic activity">
    <reaction evidence="1 14">
        <text>beta-D-fructose 1,6-bisphosphate = D-glyceraldehyde 3-phosphate + dihydroxyacetone phosphate</text>
        <dbReference type="Rhea" id="RHEA:14729"/>
        <dbReference type="ChEBI" id="CHEBI:32966"/>
        <dbReference type="ChEBI" id="CHEBI:57642"/>
        <dbReference type="ChEBI" id="CHEBI:59776"/>
        <dbReference type="EC" id="4.1.2.13"/>
    </reaction>
</comment>
<dbReference type="SUPFAM" id="SSF51569">
    <property type="entry name" value="Aldolase"/>
    <property type="match status" value="1"/>
</dbReference>
<dbReference type="SUPFAM" id="SSF52540">
    <property type="entry name" value="P-loop containing nucleoside triphosphate hydrolases"/>
    <property type="match status" value="1"/>
</dbReference>
<dbReference type="Pfam" id="PF26026">
    <property type="entry name" value="RNA_hel_CTD"/>
    <property type="match status" value="1"/>
</dbReference>
<comment type="similarity">
    <text evidence="3 14">Belongs to the class I fructose-bisphosphate aldolase family.</text>
</comment>
<dbReference type="CDD" id="cd18791">
    <property type="entry name" value="SF2_C_RHA"/>
    <property type="match status" value="1"/>
</dbReference>
<evidence type="ECO:0000256" key="3">
    <source>
        <dbReference type="ARBA" id="ARBA00010387"/>
    </source>
</evidence>
<comment type="pathway">
    <text evidence="2">Carbohydrate degradation; glycolysis; D-glyceraldehyde 3-phosphate and glycerone phosphate from D-glucose: step 4/4.</text>
</comment>
<dbReference type="FunFam" id="1.20.120.1080:FF:000002">
    <property type="entry name" value="Putative ATP-dependent RNA helicase DHX36"/>
    <property type="match status" value="1"/>
</dbReference>
<dbReference type="InterPro" id="IPR048333">
    <property type="entry name" value="HA2_WH"/>
</dbReference>
<dbReference type="Pfam" id="PF00270">
    <property type="entry name" value="DEAD"/>
    <property type="match status" value="1"/>
</dbReference>
<dbReference type="InterPro" id="IPR011709">
    <property type="entry name" value="DEAD-box_helicase_OB_fold"/>
</dbReference>
<dbReference type="InterPro" id="IPR059023">
    <property type="entry name" value="RNA_hel_CTD"/>
</dbReference>
<comment type="catalytic activity">
    <reaction evidence="12">
        <text>ATP + H2O = ADP + phosphate + H(+)</text>
        <dbReference type="Rhea" id="RHEA:13065"/>
        <dbReference type="ChEBI" id="CHEBI:15377"/>
        <dbReference type="ChEBI" id="CHEBI:15378"/>
        <dbReference type="ChEBI" id="CHEBI:30616"/>
        <dbReference type="ChEBI" id="CHEBI:43474"/>
        <dbReference type="ChEBI" id="CHEBI:456216"/>
        <dbReference type="EC" id="3.6.4.13"/>
    </reaction>
</comment>
<dbReference type="InterPro" id="IPR027417">
    <property type="entry name" value="P-loop_NTPase"/>
</dbReference>
<keyword evidence="9 14" id="KW-0324">Glycolysis</keyword>
<evidence type="ECO:0000256" key="2">
    <source>
        <dbReference type="ARBA" id="ARBA00004714"/>
    </source>
</evidence>
<keyword evidence="10 14" id="KW-0456">Lyase</keyword>
<evidence type="ECO:0000256" key="13">
    <source>
        <dbReference type="ARBA" id="ARBA00060772"/>
    </source>
</evidence>
<keyword evidence="19" id="KW-1185">Reference proteome</keyword>
<keyword evidence="7" id="KW-0067">ATP-binding</keyword>
<dbReference type="FunFam" id="3.40.50.300:FF:000480">
    <property type="entry name" value="DExH-box ATP-dependent RNA helicase DExH3"/>
    <property type="match status" value="1"/>
</dbReference>
<dbReference type="InterPro" id="IPR029768">
    <property type="entry name" value="Aldolase_I_AS"/>
</dbReference>